<dbReference type="Proteomes" id="UP000255279">
    <property type="component" value="Unassembled WGS sequence"/>
</dbReference>
<dbReference type="AlphaFoldDB" id="A0A1S9ZSD5"/>
<evidence type="ECO:0000313" key="13">
    <source>
        <dbReference type="EMBL" id="OOR86207.1"/>
    </source>
</evidence>
<evidence type="ECO:0000256" key="1">
    <source>
        <dbReference type="ARBA" id="ARBA00004382"/>
    </source>
</evidence>
<reference evidence="14 16" key="2">
    <citation type="submission" date="2018-06" db="EMBL/GenBank/DDBJ databases">
        <authorList>
            <consortium name="Pathogen Informatics"/>
            <person name="Doyle S."/>
        </authorList>
    </citation>
    <scope>NUCLEOTIDE SEQUENCE [LARGE SCALE GENOMIC DNA]</scope>
    <source>
        <strain evidence="14 16">NCTC10293</strain>
    </source>
</reference>
<evidence type="ECO:0000313" key="14">
    <source>
        <dbReference type="EMBL" id="STZ10175.1"/>
    </source>
</evidence>
<dbReference type="GO" id="GO:0005886">
    <property type="term" value="C:plasma membrane"/>
    <property type="evidence" value="ECO:0007669"/>
    <property type="project" value="UniProtKB-SubCell"/>
</dbReference>
<keyword evidence="11 13" id="KW-0413">Isomerase</keyword>
<evidence type="ECO:0000256" key="9">
    <source>
        <dbReference type="ARBA" id="ARBA00040743"/>
    </source>
</evidence>
<dbReference type="PANTHER" id="PTHR47529:SF1">
    <property type="entry name" value="PERIPLASMIC CHAPERONE PPID"/>
    <property type="match status" value="1"/>
</dbReference>
<evidence type="ECO:0000256" key="6">
    <source>
        <dbReference type="ARBA" id="ARBA00023136"/>
    </source>
</evidence>
<dbReference type="Pfam" id="PF00639">
    <property type="entry name" value="Rotamase"/>
    <property type="match status" value="1"/>
</dbReference>
<keyword evidence="3" id="KW-0997">Cell inner membrane</keyword>
<evidence type="ECO:0000256" key="8">
    <source>
        <dbReference type="ARBA" id="ARBA00038408"/>
    </source>
</evidence>
<dbReference type="PANTHER" id="PTHR47529">
    <property type="entry name" value="PEPTIDYL-PROLYL CIS-TRANS ISOMERASE D"/>
    <property type="match status" value="1"/>
</dbReference>
<evidence type="ECO:0000256" key="5">
    <source>
        <dbReference type="ARBA" id="ARBA00022989"/>
    </source>
</evidence>
<evidence type="ECO:0000259" key="12">
    <source>
        <dbReference type="PROSITE" id="PS50198"/>
    </source>
</evidence>
<keyword evidence="7" id="KW-0143">Chaperone</keyword>
<keyword evidence="5" id="KW-1133">Transmembrane helix</keyword>
<dbReference type="Proteomes" id="UP000190435">
    <property type="component" value="Unassembled WGS sequence"/>
</dbReference>
<evidence type="ECO:0000256" key="10">
    <source>
        <dbReference type="ARBA" id="ARBA00042775"/>
    </source>
</evidence>
<dbReference type="InterPro" id="IPR000297">
    <property type="entry name" value="PPIase_PpiC"/>
</dbReference>
<dbReference type="InterPro" id="IPR046357">
    <property type="entry name" value="PPIase_dom_sf"/>
</dbReference>
<keyword evidence="6" id="KW-0472">Membrane</keyword>
<dbReference type="GO" id="GO:0003755">
    <property type="term" value="F:peptidyl-prolyl cis-trans isomerase activity"/>
    <property type="evidence" value="ECO:0007669"/>
    <property type="project" value="UniProtKB-KW"/>
</dbReference>
<organism evidence="13 15">
    <name type="scientific">Moraxella caviae</name>
    <dbReference type="NCBI Taxonomy" id="34060"/>
    <lineage>
        <taxon>Bacteria</taxon>
        <taxon>Pseudomonadati</taxon>
        <taxon>Pseudomonadota</taxon>
        <taxon>Gammaproteobacteria</taxon>
        <taxon>Moraxellales</taxon>
        <taxon>Moraxellaceae</taxon>
        <taxon>Moraxella</taxon>
    </lineage>
</organism>
<dbReference type="Gene3D" id="1.10.4030.10">
    <property type="entry name" value="Porin chaperone SurA, peptide-binding domain"/>
    <property type="match status" value="1"/>
</dbReference>
<keyword evidence="15" id="KW-1185">Reference proteome</keyword>
<evidence type="ECO:0000256" key="7">
    <source>
        <dbReference type="ARBA" id="ARBA00023186"/>
    </source>
</evidence>
<dbReference type="InterPro" id="IPR052029">
    <property type="entry name" value="PpiD_chaperone"/>
</dbReference>
<dbReference type="OrthoDB" id="9812372at2"/>
<keyword evidence="4" id="KW-0812">Transmembrane</keyword>
<dbReference type="InterPro" id="IPR027304">
    <property type="entry name" value="Trigger_fact/SurA_dom_sf"/>
</dbReference>
<dbReference type="Gene3D" id="3.10.50.40">
    <property type="match status" value="1"/>
</dbReference>
<comment type="similarity">
    <text evidence="8">Belongs to the PpiD chaperone family.</text>
</comment>
<evidence type="ECO:0000256" key="3">
    <source>
        <dbReference type="ARBA" id="ARBA00022519"/>
    </source>
</evidence>
<dbReference type="EMBL" id="MUXU01000110">
    <property type="protein sequence ID" value="OOR86207.1"/>
    <property type="molecule type" value="Genomic_DNA"/>
</dbReference>
<keyword evidence="2" id="KW-1003">Cell membrane</keyword>
<accession>A0A1S9ZSD5</accession>
<gene>
    <name evidence="14" type="primary">ppiD</name>
    <name evidence="13" type="ORF">B0181_11770</name>
    <name evidence="14" type="ORF">NCTC10293_00500</name>
</gene>
<evidence type="ECO:0000313" key="16">
    <source>
        <dbReference type="Proteomes" id="UP000255279"/>
    </source>
</evidence>
<dbReference type="PROSITE" id="PS50198">
    <property type="entry name" value="PPIC_PPIASE_2"/>
    <property type="match status" value="1"/>
</dbReference>
<feature type="domain" description="PpiC" evidence="12">
    <location>
        <begin position="260"/>
        <end position="354"/>
    </location>
</feature>
<dbReference type="Pfam" id="PF13624">
    <property type="entry name" value="SurA_N_3"/>
    <property type="match status" value="1"/>
</dbReference>
<evidence type="ECO:0000256" key="4">
    <source>
        <dbReference type="ARBA" id="ARBA00022692"/>
    </source>
</evidence>
<dbReference type="STRING" id="34060.B0181_11770"/>
<evidence type="ECO:0000313" key="15">
    <source>
        <dbReference type="Proteomes" id="UP000190435"/>
    </source>
</evidence>
<keyword evidence="11" id="KW-0697">Rotamase</keyword>
<dbReference type="RefSeq" id="WP_078277662.1">
    <property type="nucleotide sequence ID" value="NZ_CAACXO010000060.1"/>
</dbReference>
<dbReference type="SUPFAM" id="SSF54534">
    <property type="entry name" value="FKBP-like"/>
    <property type="match status" value="1"/>
</dbReference>
<protein>
    <recommendedName>
        <fullName evidence="9">Periplasmic chaperone PpiD</fullName>
    </recommendedName>
    <alternativeName>
        <fullName evidence="10">Periplasmic folding chaperone</fullName>
    </alternativeName>
</protein>
<dbReference type="EMBL" id="UGQE01000001">
    <property type="protein sequence ID" value="STZ10175.1"/>
    <property type="molecule type" value="Genomic_DNA"/>
</dbReference>
<dbReference type="SUPFAM" id="SSF109998">
    <property type="entry name" value="Triger factor/SurA peptide-binding domain-like"/>
    <property type="match status" value="1"/>
</dbReference>
<reference evidence="13 15" key="1">
    <citation type="submission" date="2017-02" db="EMBL/GenBank/DDBJ databases">
        <title>Draft genome sequence of Moraxella caviae CCUG 355 type strain.</title>
        <authorList>
            <person name="Engstrom-Jakobsson H."/>
            <person name="Salva-Serra F."/>
            <person name="Thorell K."/>
            <person name="Gonzales-Siles L."/>
            <person name="Karlsson R."/>
            <person name="Boulund F."/>
            <person name="Engstrand L."/>
            <person name="Moore E."/>
        </authorList>
    </citation>
    <scope>NUCLEOTIDE SEQUENCE [LARGE SCALE GENOMIC DNA]</scope>
    <source>
        <strain evidence="13 15">CCUG 355</strain>
    </source>
</reference>
<sequence length="615" mass="66804">MEKMRKFLQSWPGRLVLVCTLVPMAFLGVQGTFGTSISPNELIKVGDQSVTVSAYQAELNTARSNLLQTVDASLIDERTLGDEVLQSMISRALLQNQTQFLGMTVSDEAITRLLQQEPAFQSNGQFSNDLFAQYLQHNGLTKDMLFQDFRTQLSLRQLTAGVLGTVIYPENQVKRLLDLQLEAREVWVHRYAWQDFADQVSVSDAEIDSYYQKNQDTLVRPDTVDLAYIELNPQTLKVEAPSAEEIQAQYQSYLSERGISDGRELAQILLSGDDAKARADAIKAKLDAGESFEVLAKQSDDPSGEQGGFIGAFNPAVFGDDAGKVTQALASLGVGDVSAPVQTSFGYQIFKVVKQGDAPSAASLNDELTQRAIEHKRQVAFNDVIVKINDLAANGMGITDIAQQVQLEPKSIKAYPKTNNSTALPQPAVIAAAFDEFAVEDQSVSANITLNDKTVWVQPSNYQAAKPLSLQEASAQIKALLTKQKASELALSAAKSAATEVAAKQGAGLMTPKANFGIVTRHSTSLSPKERASLFLHKSEGNDVWAVATDDGASVIVGAPVASQSSSQLNPAERLSAARMIRDNVGQDQLMDYVQYLRDTNEVIINESALNAQPH</sequence>
<evidence type="ECO:0000256" key="2">
    <source>
        <dbReference type="ARBA" id="ARBA00022475"/>
    </source>
</evidence>
<comment type="subcellular location">
    <subcellularLocation>
        <location evidence="1">Cell inner membrane</location>
        <topology evidence="1">Single-pass type II membrane protein</topology>
        <orientation evidence="1">Periplasmic side</orientation>
    </subcellularLocation>
</comment>
<evidence type="ECO:0000256" key="11">
    <source>
        <dbReference type="PROSITE-ProRule" id="PRU00278"/>
    </source>
</evidence>
<proteinExistence type="inferred from homology"/>
<name>A0A1S9ZSD5_9GAMM</name>